<dbReference type="AlphaFoldDB" id="A0A078AHE6"/>
<proteinExistence type="inferred from homology"/>
<gene>
    <name evidence="4" type="primary">Contig2081.g2238</name>
    <name evidence="4" type="ORF">STYLEM_10279</name>
</gene>
<evidence type="ECO:0000256" key="2">
    <source>
        <dbReference type="ARBA" id="ARBA00039630"/>
    </source>
</evidence>
<reference evidence="4 5" key="1">
    <citation type="submission" date="2014-06" db="EMBL/GenBank/DDBJ databases">
        <authorList>
            <person name="Swart Estienne"/>
        </authorList>
    </citation>
    <scope>NUCLEOTIDE SEQUENCE [LARGE SCALE GENOMIC DNA]</scope>
    <source>
        <strain evidence="4 5">130c</strain>
    </source>
</reference>
<evidence type="ECO:0000313" key="5">
    <source>
        <dbReference type="Proteomes" id="UP000039865"/>
    </source>
</evidence>
<dbReference type="InParanoid" id="A0A078AHE6"/>
<dbReference type="PANTHER" id="PTHR31214:SF2">
    <property type="entry name" value="PROTEIN FAM221A"/>
    <property type="match status" value="1"/>
</dbReference>
<comment type="similarity">
    <text evidence="1">Belongs to the FAM221 family.</text>
</comment>
<keyword evidence="5" id="KW-1185">Reference proteome</keyword>
<sequence>MQTTWRNQKDNECKIVTPFSLCFCGHKYKDHALENTIQKNYHCKERSCLCPQYSYIPVQHDPVTRKCLIAKCTCKNKFTSRFNCKACGEEYGNHRTFFLKTERAEDNQISTPINRRSSNNILNPQDTQRRGSFDATREQAHIDKSDSEHTHNDNLRLLRQKMSPDKIGQGGLQIEKLNKQVPPDSSQSSRSFREESLANKIEQRNIYHFKDELGYCALKLFQTPHAFGARPTNQAFVNALNSIDPSQFLNLPYNSGIQRIENYDFKTPQRTDRNQNLFGTLQPNMRKSLQNVYEFSNLNLEGSLNLSQHLDYGKIGLRQRGLSYNNNPIPDHINYGFQH</sequence>
<evidence type="ECO:0000256" key="3">
    <source>
        <dbReference type="SAM" id="MobiDB-lite"/>
    </source>
</evidence>
<feature type="compositionally biased region" description="Basic and acidic residues" evidence="3">
    <location>
        <begin position="127"/>
        <end position="153"/>
    </location>
</feature>
<dbReference type="OrthoDB" id="310364at2759"/>
<dbReference type="Proteomes" id="UP000039865">
    <property type="component" value="Unassembled WGS sequence"/>
</dbReference>
<organism evidence="4 5">
    <name type="scientific">Stylonychia lemnae</name>
    <name type="common">Ciliate</name>
    <dbReference type="NCBI Taxonomy" id="5949"/>
    <lineage>
        <taxon>Eukaryota</taxon>
        <taxon>Sar</taxon>
        <taxon>Alveolata</taxon>
        <taxon>Ciliophora</taxon>
        <taxon>Intramacronucleata</taxon>
        <taxon>Spirotrichea</taxon>
        <taxon>Stichotrichia</taxon>
        <taxon>Sporadotrichida</taxon>
        <taxon>Oxytrichidae</taxon>
        <taxon>Stylonychinae</taxon>
        <taxon>Stylonychia</taxon>
    </lineage>
</organism>
<protein>
    <recommendedName>
        <fullName evidence="2">Protein FAM221A</fullName>
    </recommendedName>
</protein>
<dbReference type="PANTHER" id="PTHR31214">
    <property type="entry name" value="PROTEIN FAM221A-RELATED"/>
    <property type="match status" value="1"/>
</dbReference>
<feature type="region of interest" description="Disordered" evidence="3">
    <location>
        <begin position="108"/>
        <end position="153"/>
    </location>
</feature>
<dbReference type="InterPro" id="IPR026755">
    <property type="entry name" value="Fam221a/b"/>
</dbReference>
<feature type="compositionally biased region" description="Polar residues" evidence="3">
    <location>
        <begin position="108"/>
        <end position="126"/>
    </location>
</feature>
<evidence type="ECO:0000313" key="4">
    <source>
        <dbReference type="EMBL" id="CDW81266.1"/>
    </source>
</evidence>
<name>A0A078AHE6_STYLE</name>
<dbReference type="EMBL" id="CCKQ01009758">
    <property type="protein sequence ID" value="CDW81266.1"/>
    <property type="molecule type" value="Genomic_DNA"/>
</dbReference>
<dbReference type="Pfam" id="PF14753">
    <property type="entry name" value="FAM221"/>
    <property type="match status" value="1"/>
</dbReference>
<feature type="region of interest" description="Disordered" evidence="3">
    <location>
        <begin position="174"/>
        <end position="194"/>
    </location>
</feature>
<evidence type="ECO:0000256" key="1">
    <source>
        <dbReference type="ARBA" id="ARBA00011026"/>
    </source>
</evidence>
<accession>A0A078AHE6</accession>